<name>A0ABV2MKW1_9HYPH</name>
<evidence type="ECO:0000313" key="3">
    <source>
        <dbReference type="Proteomes" id="UP001549077"/>
    </source>
</evidence>
<proteinExistence type="predicted"/>
<gene>
    <name evidence="2" type="ORF">ABID08_004477</name>
</gene>
<evidence type="ECO:0000256" key="1">
    <source>
        <dbReference type="SAM" id="Coils"/>
    </source>
</evidence>
<reference evidence="2 3" key="1">
    <citation type="submission" date="2024-06" db="EMBL/GenBank/DDBJ databases">
        <title>Genomic Encyclopedia of Type Strains, Phase IV (KMG-IV): sequencing the most valuable type-strain genomes for metagenomic binning, comparative biology and taxonomic classification.</title>
        <authorList>
            <person name="Goeker M."/>
        </authorList>
    </citation>
    <scope>NUCLEOTIDE SEQUENCE [LARGE SCALE GENOMIC DNA]</scope>
    <source>
        <strain evidence="2 3">DSM 29288</strain>
    </source>
</reference>
<feature type="coiled-coil region" evidence="1">
    <location>
        <begin position="31"/>
        <end position="65"/>
    </location>
</feature>
<sequence>MDGYRYTTMLRRTGADQEIELPVTLTPLGAISRLEHALGGFEEERDRYRQRLADAERRLASYRSRGEGGEFPFEGELAEKRRLLGALEKALADDVDRGDEHKVA</sequence>
<dbReference type="EMBL" id="JBEPMY010000015">
    <property type="protein sequence ID" value="MET3757096.1"/>
    <property type="molecule type" value="Genomic_DNA"/>
</dbReference>
<accession>A0ABV2MKW1</accession>
<dbReference type="Proteomes" id="UP001549077">
    <property type="component" value="Unassembled WGS sequence"/>
</dbReference>
<comment type="caution">
    <text evidence="2">The sequence shown here is derived from an EMBL/GenBank/DDBJ whole genome shotgun (WGS) entry which is preliminary data.</text>
</comment>
<protein>
    <submittedName>
        <fullName evidence="2">Uncharacterized protein</fullName>
    </submittedName>
</protein>
<evidence type="ECO:0000313" key="2">
    <source>
        <dbReference type="EMBL" id="MET3757096.1"/>
    </source>
</evidence>
<keyword evidence="3" id="KW-1185">Reference proteome</keyword>
<keyword evidence="1" id="KW-0175">Coiled coil</keyword>
<organism evidence="2 3">
    <name type="scientific">Rhizobium binae</name>
    <dbReference type="NCBI Taxonomy" id="1138190"/>
    <lineage>
        <taxon>Bacteria</taxon>
        <taxon>Pseudomonadati</taxon>
        <taxon>Pseudomonadota</taxon>
        <taxon>Alphaproteobacteria</taxon>
        <taxon>Hyphomicrobiales</taxon>
        <taxon>Rhizobiaceae</taxon>
        <taxon>Rhizobium/Agrobacterium group</taxon>
        <taxon>Rhizobium</taxon>
    </lineage>
</organism>